<feature type="compositionally biased region" description="Acidic residues" evidence="1">
    <location>
        <begin position="12"/>
        <end position="23"/>
    </location>
</feature>
<feature type="region of interest" description="Disordered" evidence="1">
    <location>
        <begin position="1"/>
        <end position="76"/>
    </location>
</feature>
<evidence type="ECO:0000313" key="2">
    <source>
        <dbReference type="EMBL" id="EYC25664.1"/>
    </source>
</evidence>
<keyword evidence="3" id="KW-1185">Reference proteome</keyword>
<evidence type="ECO:0000313" key="3">
    <source>
        <dbReference type="Proteomes" id="UP000024635"/>
    </source>
</evidence>
<comment type="caution">
    <text evidence="2">The sequence shown here is derived from an EMBL/GenBank/DDBJ whole genome shotgun (WGS) entry which is preliminary data.</text>
</comment>
<dbReference type="AlphaFoldDB" id="A0A016VDE5"/>
<proteinExistence type="predicted"/>
<sequence length="105" mass="11847">MQPRDKRGSPCEAEEEDEAEEEQATSKHHRLTNRPTDRPASQPPPTPHIRLTHSLRSSVDKQSEPLRTSLFSGSREEDWQKVSKSGQNWVSMVRKGLGTCQVIVG</sequence>
<accession>A0A016VDE5</accession>
<name>A0A016VDE5_9BILA</name>
<dbReference type="EMBL" id="JARK01001347">
    <property type="protein sequence ID" value="EYC25664.1"/>
    <property type="molecule type" value="Genomic_DNA"/>
</dbReference>
<evidence type="ECO:0000256" key="1">
    <source>
        <dbReference type="SAM" id="MobiDB-lite"/>
    </source>
</evidence>
<protein>
    <submittedName>
        <fullName evidence="2">Uncharacterized protein</fullName>
    </submittedName>
</protein>
<reference evidence="3" key="1">
    <citation type="journal article" date="2015" name="Nat. Genet.">
        <title>The genome and transcriptome of the zoonotic hookworm Ancylostoma ceylanicum identify infection-specific gene families.</title>
        <authorList>
            <person name="Schwarz E.M."/>
            <person name="Hu Y."/>
            <person name="Antoshechkin I."/>
            <person name="Miller M.M."/>
            <person name="Sternberg P.W."/>
            <person name="Aroian R.V."/>
        </authorList>
    </citation>
    <scope>NUCLEOTIDE SEQUENCE</scope>
    <source>
        <strain evidence="3">HY135</strain>
    </source>
</reference>
<dbReference type="Proteomes" id="UP000024635">
    <property type="component" value="Unassembled WGS sequence"/>
</dbReference>
<organism evidence="2 3">
    <name type="scientific">Ancylostoma ceylanicum</name>
    <dbReference type="NCBI Taxonomy" id="53326"/>
    <lineage>
        <taxon>Eukaryota</taxon>
        <taxon>Metazoa</taxon>
        <taxon>Ecdysozoa</taxon>
        <taxon>Nematoda</taxon>
        <taxon>Chromadorea</taxon>
        <taxon>Rhabditida</taxon>
        <taxon>Rhabditina</taxon>
        <taxon>Rhabditomorpha</taxon>
        <taxon>Strongyloidea</taxon>
        <taxon>Ancylostomatidae</taxon>
        <taxon>Ancylostomatinae</taxon>
        <taxon>Ancylostoma</taxon>
    </lineage>
</organism>
<gene>
    <name evidence="2" type="primary">Acey_s0011.g1323</name>
    <name evidence="2" type="ORF">Y032_0011g1323</name>
</gene>